<name>A0A255ZVA0_9FLAO</name>
<evidence type="ECO:0000259" key="8">
    <source>
        <dbReference type="Pfam" id="PF02776"/>
    </source>
</evidence>
<dbReference type="Gene3D" id="3.40.50.1220">
    <property type="entry name" value="TPP-binding domain"/>
    <property type="match status" value="1"/>
</dbReference>
<evidence type="ECO:0000313" key="10">
    <source>
        <dbReference type="Proteomes" id="UP000216035"/>
    </source>
</evidence>
<dbReference type="Proteomes" id="UP000216035">
    <property type="component" value="Unassembled WGS sequence"/>
</dbReference>
<dbReference type="PANTHER" id="PTHR42916:SF1">
    <property type="entry name" value="PROTEIN PHYLLO, CHLOROPLASTIC"/>
    <property type="match status" value="1"/>
</dbReference>
<dbReference type="InterPro" id="IPR029061">
    <property type="entry name" value="THDP-binding"/>
</dbReference>
<dbReference type="HAMAP" id="MF_01659">
    <property type="entry name" value="MenD"/>
    <property type="match status" value="1"/>
</dbReference>
<dbReference type="InterPro" id="IPR011766">
    <property type="entry name" value="TPP_enzyme_TPP-bd"/>
</dbReference>
<keyword evidence="6" id="KW-0474">Menaquinone biosynthesis</keyword>
<comment type="pathway">
    <text evidence="6">Quinol/quinone metabolism; menaquinone biosynthesis.</text>
</comment>
<protein>
    <recommendedName>
        <fullName evidence="6">2-succinyl-5-enolpyruvyl-6-hydroxy-3-cyclohexene-1-carboxylate synthase</fullName>
        <shortName evidence="6">SEPHCHC synthase</shortName>
        <ecNumber evidence="6">2.2.1.9</ecNumber>
    </recommendedName>
    <alternativeName>
        <fullName evidence="6">Menaquinone biosynthesis protein MenD</fullName>
    </alternativeName>
</protein>
<dbReference type="SUPFAM" id="SSF52518">
    <property type="entry name" value="Thiamin diphosphate-binding fold (THDP-binding)"/>
    <property type="match status" value="2"/>
</dbReference>
<dbReference type="UniPathway" id="UPA01057">
    <property type="reaction ID" value="UER00164"/>
</dbReference>
<dbReference type="NCBIfam" id="TIGR00173">
    <property type="entry name" value="menD"/>
    <property type="match status" value="1"/>
</dbReference>
<dbReference type="GO" id="GO:0030145">
    <property type="term" value="F:manganese ion binding"/>
    <property type="evidence" value="ECO:0007669"/>
    <property type="project" value="UniProtKB-UniRule"/>
</dbReference>
<comment type="function">
    <text evidence="6">Catalyzes the thiamine diphosphate-dependent decarboxylation of 2-oxoglutarate and the subsequent addition of the resulting succinic semialdehyde-thiamine pyrophosphate anion to isochorismate to yield 2-succinyl-5-enolpyruvyl-6-hydroxy-3-cyclohexene-1-carboxylate (SEPHCHC).</text>
</comment>
<sequence>MIVPENTLAQSIIQHLLLYNITTVVISPGSRNAPLTIGFASHPQFSCYSVADERSAAFFAMGMALELQKPVAVICTSGSAVLNFYPAVAEAFYSRIPLVVISADRPPHKIDIGDGQTIRQKHVLKNHVCKSLDLPEFPTKKSDRKLGKALHKAISEQLPIHINAPFEEPLYRTLSDFDYRISSTRIVPSSEKQPQLDAFFNLWNAAERKLVLIGSGLPDQFSAAFIRALASDPSVLVFTEANSNVRHSEFINQIDSFISESNTLFTESLRPDVLLSLGGMVVSKRIKTLLRTYTDLPHFHVDAHLAYNTFGLDVQHLKMSLASFQQQFVVRNQHVTSTYKQKQLQRYRRKLEKQSEFEAVAAFSDFSVFKLICETVPADIALHVSNSASIRYMQLFALPEKLAVYCNRGTSGIDGSTSTAVGFSVVSSKPTILVTGDISFFYDSNGLWNQYIPQNFKIILINNGGGGIFRILPGHQENETFHTFFETAHCYTSEHLAKMYNFTYQTAASSAQLSEALTEFFAASDRRILEIFTPTRTNDLILDQYFTALKIDQL</sequence>
<dbReference type="OrthoDB" id="9791859at2"/>
<evidence type="ECO:0000256" key="5">
    <source>
        <dbReference type="ARBA" id="ARBA00023211"/>
    </source>
</evidence>
<comment type="catalytic activity">
    <reaction evidence="6">
        <text>isochorismate + 2-oxoglutarate + H(+) = 5-enolpyruvoyl-6-hydroxy-2-succinyl-cyclohex-3-ene-1-carboxylate + CO2</text>
        <dbReference type="Rhea" id="RHEA:25593"/>
        <dbReference type="ChEBI" id="CHEBI:15378"/>
        <dbReference type="ChEBI" id="CHEBI:16526"/>
        <dbReference type="ChEBI" id="CHEBI:16810"/>
        <dbReference type="ChEBI" id="CHEBI:29780"/>
        <dbReference type="ChEBI" id="CHEBI:58818"/>
        <dbReference type="EC" id="2.2.1.9"/>
    </reaction>
</comment>
<dbReference type="Pfam" id="PF02775">
    <property type="entry name" value="TPP_enzyme_C"/>
    <property type="match status" value="1"/>
</dbReference>
<dbReference type="AlphaFoldDB" id="A0A255ZVA0"/>
<dbReference type="GO" id="GO:0000287">
    <property type="term" value="F:magnesium ion binding"/>
    <property type="evidence" value="ECO:0007669"/>
    <property type="project" value="UniProtKB-UniRule"/>
</dbReference>
<evidence type="ECO:0000256" key="3">
    <source>
        <dbReference type="ARBA" id="ARBA00022842"/>
    </source>
</evidence>
<keyword evidence="4 6" id="KW-0786">Thiamine pyrophosphate</keyword>
<keyword evidence="1 6" id="KW-0808">Transferase</keyword>
<comment type="similarity">
    <text evidence="6">Belongs to the TPP enzyme family. MenD subfamily.</text>
</comment>
<keyword evidence="5 6" id="KW-0464">Manganese</keyword>
<evidence type="ECO:0000256" key="2">
    <source>
        <dbReference type="ARBA" id="ARBA00022723"/>
    </source>
</evidence>
<dbReference type="CDD" id="cd07037">
    <property type="entry name" value="TPP_PYR_MenD"/>
    <property type="match status" value="1"/>
</dbReference>
<gene>
    <name evidence="6 9" type="primary">menD</name>
    <name evidence="9" type="ORF">CHX27_06055</name>
</gene>
<comment type="caution">
    <text evidence="9">The sequence shown here is derived from an EMBL/GenBank/DDBJ whole genome shotgun (WGS) entry which is preliminary data.</text>
</comment>
<dbReference type="UniPathway" id="UPA00079"/>
<evidence type="ECO:0000256" key="1">
    <source>
        <dbReference type="ARBA" id="ARBA00022679"/>
    </source>
</evidence>
<keyword evidence="2 6" id="KW-0479">Metal-binding</keyword>
<comment type="pathway">
    <text evidence="6">Quinol/quinone metabolism; 1,4-dihydroxy-2-naphthoate biosynthesis; 1,4-dihydroxy-2-naphthoate from chorismate: step 2/7.</text>
</comment>
<comment type="cofactor">
    <cofactor evidence="6">
        <name>thiamine diphosphate</name>
        <dbReference type="ChEBI" id="CHEBI:58937"/>
    </cofactor>
    <text evidence="6">Binds 1 thiamine pyrophosphate per subunit.</text>
</comment>
<evidence type="ECO:0000256" key="4">
    <source>
        <dbReference type="ARBA" id="ARBA00023052"/>
    </source>
</evidence>
<comment type="subunit">
    <text evidence="6">Homodimer.</text>
</comment>
<evidence type="ECO:0000313" key="9">
    <source>
        <dbReference type="EMBL" id="OYQ45457.1"/>
    </source>
</evidence>
<dbReference type="CDD" id="cd02009">
    <property type="entry name" value="TPP_SHCHC_synthase"/>
    <property type="match status" value="1"/>
</dbReference>
<dbReference type="InterPro" id="IPR004433">
    <property type="entry name" value="MenaQ_synth_MenD"/>
</dbReference>
<dbReference type="RefSeq" id="WP_094485868.1">
    <property type="nucleotide sequence ID" value="NZ_NOXX01000181.1"/>
</dbReference>
<evidence type="ECO:0000256" key="6">
    <source>
        <dbReference type="HAMAP-Rule" id="MF_01659"/>
    </source>
</evidence>
<evidence type="ECO:0000259" key="7">
    <source>
        <dbReference type="Pfam" id="PF02775"/>
    </source>
</evidence>
<organism evidence="9 10">
    <name type="scientific">Flavobacterium aurantiibacter</name>
    <dbReference type="NCBI Taxonomy" id="2023067"/>
    <lineage>
        <taxon>Bacteria</taxon>
        <taxon>Pseudomonadati</taxon>
        <taxon>Bacteroidota</taxon>
        <taxon>Flavobacteriia</taxon>
        <taxon>Flavobacteriales</taxon>
        <taxon>Flavobacteriaceae</taxon>
        <taxon>Flavobacterium</taxon>
    </lineage>
</organism>
<keyword evidence="10" id="KW-1185">Reference proteome</keyword>
<dbReference type="Gene3D" id="3.40.50.970">
    <property type="match status" value="2"/>
</dbReference>
<dbReference type="Pfam" id="PF02776">
    <property type="entry name" value="TPP_enzyme_N"/>
    <property type="match status" value="1"/>
</dbReference>
<keyword evidence="3 6" id="KW-0460">Magnesium</keyword>
<accession>A0A255ZVA0</accession>
<dbReference type="EC" id="2.2.1.9" evidence="6"/>
<comment type="cofactor">
    <cofactor evidence="6">
        <name>Mg(2+)</name>
        <dbReference type="ChEBI" id="CHEBI:18420"/>
    </cofactor>
    <cofactor evidence="6">
        <name>Mn(2+)</name>
        <dbReference type="ChEBI" id="CHEBI:29035"/>
    </cofactor>
</comment>
<dbReference type="InterPro" id="IPR012001">
    <property type="entry name" value="Thiamin_PyroP_enz_TPP-bd_dom"/>
</dbReference>
<dbReference type="PANTHER" id="PTHR42916">
    <property type="entry name" value="2-SUCCINYL-5-ENOLPYRUVYL-6-HYDROXY-3-CYCLOHEXENE-1-CARBOXYLATE SYNTHASE"/>
    <property type="match status" value="1"/>
</dbReference>
<dbReference type="EMBL" id="NOXX01000181">
    <property type="protein sequence ID" value="OYQ45457.1"/>
    <property type="molecule type" value="Genomic_DNA"/>
</dbReference>
<feature type="domain" description="Thiamine pyrophosphate enzyme N-terminal TPP-binding" evidence="8">
    <location>
        <begin position="7"/>
        <end position="117"/>
    </location>
</feature>
<proteinExistence type="inferred from homology"/>
<dbReference type="GO" id="GO:0009234">
    <property type="term" value="P:menaquinone biosynthetic process"/>
    <property type="evidence" value="ECO:0007669"/>
    <property type="project" value="UniProtKB-UniRule"/>
</dbReference>
<reference evidence="9 10" key="1">
    <citation type="submission" date="2017-07" db="EMBL/GenBank/DDBJ databases">
        <title>Flavobacterium cyanobacteriorum sp. nov., isolated from cyanobacterial aggregates in a eutrophic lake.</title>
        <authorList>
            <person name="Cai H."/>
        </authorList>
    </citation>
    <scope>NUCLEOTIDE SEQUENCE [LARGE SCALE GENOMIC DNA]</scope>
    <source>
        <strain evidence="9 10">TH167</strain>
    </source>
</reference>
<dbReference type="GO" id="GO:0070204">
    <property type="term" value="F:2-succinyl-5-enolpyruvyl-6-hydroxy-3-cyclohexene-1-carboxylic-acid synthase activity"/>
    <property type="evidence" value="ECO:0007669"/>
    <property type="project" value="UniProtKB-UniRule"/>
</dbReference>
<dbReference type="PIRSF" id="PIRSF004983">
    <property type="entry name" value="MenD"/>
    <property type="match status" value="1"/>
</dbReference>
<feature type="domain" description="Thiamine pyrophosphate enzyme TPP-binding" evidence="7">
    <location>
        <begin position="400"/>
        <end position="523"/>
    </location>
</feature>
<dbReference type="GO" id="GO:0030976">
    <property type="term" value="F:thiamine pyrophosphate binding"/>
    <property type="evidence" value="ECO:0007669"/>
    <property type="project" value="UniProtKB-UniRule"/>
</dbReference>